<dbReference type="Pfam" id="PF08668">
    <property type="entry name" value="HDOD"/>
    <property type="match status" value="1"/>
</dbReference>
<dbReference type="InterPro" id="IPR052340">
    <property type="entry name" value="RNase_Y/CdgJ"/>
</dbReference>
<dbReference type="InterPro" id="IPR003607">
    <property type="entry name" value="HD/PDEase_dom"/>
</dbReference>
<evidence type="ECO:0000313" key="2">
    <source>
        <dbReference type="EMBL" id="SBV95707.1"/>
    </source>
</evidence>
<feature type="domain" description="HDOD" evidence="1">
    <location>
        <begin position="19"/>
        <end position="208"/>
    </location>
</feature>
<dbReference type="AlphaFoldDB" id="A0A212J8D4"/>
<dbReference type="SUPFAM" id="SSF109604">
    <property type="entry name" value="HD-domain/PDEase-like"/>
    <property type="match status" value="1"/>
</dbReference>
<proteinExistence type="predicted"/>
<sequence>MTNDLTTEYKGRILQVASLPVMPTTLDEVNRLMESPDVSTDKIAKAISYDQAMAAKVLRMVNSPIYGFPGRISSLQHALTLLGLNVIRGVILSTAVFDAMNAGMAGLWDHSLGCSLACSQIARETGKKNPEEFAVAGLLHDIGKAVFSLQIPEAKKEVDWLVASQDISFFEAEIRILGFGHDRINKWLSEHWNLPLVIKEGMVHHHDPMKAEFHPEVAAVVQLGDFFARIYDCGFGGDRGVNAVDPRCLKILGLNQKKVEGLLDSVGEEIVNVLAQLKG</sequence>
<protein>
    <submittedName>
        <fullName evidence="2">Metal dependent phosphohydrolase</fullName>
    </submittedName>
</protein>
<evidence type="ECO:0000259" key="1">
    <source>
        <dbReference type="PROSITE" id="PS51833"/>
    </source>
</evidence>
<dbReference type="EMBL" id="FLUQ01000001">
    <property type="protein sequence ID" value="SBV95707.1"/>
    <property type="molecule type" value="Genomic_DNA"/>
</dbReference>
<accession>A0A212J8D4</accession>
<dbReference type="Gene3D" id="1.10.3210.10">
    <property type="entry name" value="Hypothetical protein af1432"/>
    <property type="match status" value="1"/>
</dbReference>
<keyword evidence="2" id="KW-0378">Hydrolase</keyword>
<dbReference type="PROSITE" id="PS51833">
    <property type="entry name" value="HDOD"/>
    <property type="match status" value="1"/>
</dbReference>
<dbReference type="CDD" id="cd00077">
    <property type="entry name" value="HDc"/>
    <property type="match status" value="1"/>
</dbReference>
<dbReference type="PANTHER" id="PTHR33525:SF3">
    <property type="entry name" value="RIBONUCLEASE Y"/>
    <property type="match status" value="1"/>
</dbReference>
<dbReference type="InterPro" id="IPR013976">
    <property type="entry name" value="HDOD"/>
</dbReference>
<dbReference type="PANTHER" id="PTHR33525">
    <property type="match status" value="1"/>
</dbReference>
<name>A0A212J8D4_9DELT</name>
<organism evidence="2">
    <name type="scientific">uncultured delta proteobacterium</name>
    <dbReference type="NCBI Taxonomy" id="34034"/>
    <lineage>
        <taxon>Bacteria</taxon>
        <taxon>Deltaproteobacteria</taxon>
        <taxon>environmental samples</taxon>
    </lineage>
</organism>
<gene>
    <name evidence="2" type="ORF">KL86DPRO_10916</name>
</gene>
<reference evidence="2" key="1">
    <citation type="submission" date="2016-04" db="EMBL/GenBank/DDBJ databases">
        <authorList>
            <person name="Evans L.H."/>
            <person name="Alamgir A."/>
            <person name="Owens N."/>
            <person name="Weber N.D."/>
            <person name="Virtaneva K."/>
            <person name="Barbian K."/>
            <person name="Babar A."/>
            <person name="Rosenke K."/>
        </authorList>
    </citation>
    <scope>NUCLEOTIDE SEQUENCE</scope>
    <source>
        <strain evidence="2">86</strain>
    </source>
</reference>
<dbReference type="GO" id="GO:0016787">
    <property type="term" value="F:hydrolase activity"/>
    <property type="evidence" value="ECO:0007669"/>
    <property type="project" value="UniProtKB-KW"/>
</dbReference>